<evidence type="ECO:0000256" key="7">
    <source>
        <dbReference type="SAM" id="MobiDB-lite"/>
    </source>
</evidence>
<dbReference type="InterPro" id="IPR035771">
    <property type="entry name" value="CIN85_SH3_2"/>
</dbReference>
<dbReference type="PANTHER" id="PTHR14167">
    <property type="entry name" value="SH3 DOMAIN-CONTAINING"/>
    <property type="match status" value="1"/>
</dbReference>
<accession>A0A3Q2VKI5</accession>
<evidence type="ECO:0000256" key="4">
    <source>
        <dbReference type="ARBA" id="ARBA00040640"/>
    </source>
</evidence>
<dbReference type="InterPro" id="IPR035772">
    <property type="entry name" value="CIN85_SH3_3"/>
</dbReference>
<dbReference type="GO" id="GO:0007015">
    <property type="term" value="P:actin filament organization"/>
    <property type="evidence" value="ECO:0007669"/>
    <property type="project" value="TreeGrafter"/>
</dbReference>
<evidence type="ECO:0000256" key="5">
    <source>
        <dbReference type="PROSITE-ProRule" id="PRU00192"/>
    </source>
</evidence>
<dbReference type="Ensembl" id="ENSHBUT00000019770.1">
    <property type="protein sequence ID" value="ENSHBUP00000012352.1"/>
    <property type="gene ID" value="ENSHBUG00000014053.1"/>
</dbReference>
<dbReference type="InterPro" id="IPR050384">
    <property type="entry name" value="Endophilin_SH3RF"/>
</dbReference>
<feature type="region of interest" description="Disordered" evidence="7">
    <location>
        <begin position="286"/>
        <end position="339"/>
    </location>
</feature>
<name>A0A3Q2VKI5_HAPBU</name>
<dbReference type="InterPro" id="IPR036028">
    <property type="entry name" value="SH3-like_dom_sf"/>
</dbReference>
<dbReference type="PROSITE" id="PS50002">
    <property type="entry name" value="SH3"/>
    <property type="match status" value="2"/>
</dbReference>
<dbReference type="STRING" id="8153.ENSHBUP00000012352"/>
<keyword evidence="2" id="KW-0040">ANK repeat</keyword>
<sequence>MSKQKTSKKTKNKPMLHFPLHCTARFLGVGISCPITQNLSLRHLLRVHHAWCNTLRHSVFVTYPPAVAKYEWGSQSLHGAIEGNAGERGRERDSFISSFSVSGHSLCLLCRVTGDKKKKKEKKEEGIWFRVTLLPFQQHCCSGSVARAGGWGSVRRKPPLYLKQPPSPLPSRLQEHYQHTGTHKWEIKKEGKRDGGQASTIRPDLANGSASPVLDSTVRPGRKGEQIRKRRCKAAFSYVPQHEDELELKIGDVIEIIAEVEEGWWEGVLNGKTGMFPSNFTKEILTDSETPSLDSQEENRSGRTNKDSPSSESDGGDSRSETGSEIPPKKGQLRGFGFGNIFKDQPIKLRPRSMDVDSEVDKASDGKAASVAVESMKTEPDSKSKGREQCKVLFPYEAQNEDELTIKDGDIINIITKDCADAGWWMGEIGGRQGVFPDNFVKLLEVEKERPKKPPPPSAPSAKHTTEKKSEVRKAPPERPEHLPQRDQDRGEEVKLGDLSKPTLPSLLPKKPLLPKSSASSSSQPPRRPERPPTLACDSPKSEGGASIPDSAPDRSHDTDMDLDAVVSSTEKLSHPTASRPRVTDRRPRSQIITPSSLSCTDLDSPIVEVRKDKERVKDNHESVSTRSVDVSLRKGVPTISAPDSKVPLPAKPSILNPPNSSHRSASPSSSSGLSPSPELRHSPQTPLSLEELRNQLRDLRASIDLLKSQHRQEMKQLATALDEERTIRINLQMEVEHIKKSLSK</sequence>
<dbReference type="AlphaFoldDB" id="A0A3Q2VKI5"/>
<comment type="function">
    <text evidence="3">Induces bone resorption, acting probably through a signaling cascade which results in the secretion of factor(s) enhancing osteoclast formation and activity.</text>
</comment>
<feature type="region of interest" description="Disordered" evidence="7">
    <location>
        <begin position="349"/>
        <end position="368"/>
    </location>
</feature>
<reference evidence="9" key="2">
    <citation type="submission" date="2025-09" db="UniProtKB">
        <authorList>
            <consortium name="Ensembl"/>
        </authorList>
    </citation>
    <scope>IDENTIFICATION</scope>
</reference>
<keyword evidence="10" id="KW-1185">Reference proteome</keyword>
<dbReference type="CDD" id="cd12057">
    <property type="entry name" value="SH3_CIN85_3"/>
    <property type="match status" value="1"/>
</dbReference>
<dbReference type="SMART" id="SM00326">
    <property type="entry name" value="SH3"/>
    <property type="match status" value="2"/>
</dbReference>
<feature type="compositionally biased region" description="Basic and acidic residues" evidence="7">
    <location>
        <begin position="609"/>
        <end position="624"/>
    </location>
</feature>
<reference evidence="9" key="1">
    <citation type="submission" date="2025-08" db="UniProtKB">
        <authorList>
            <consortium name="Ensembl"/>
        </authorList>
    </citation>
    <scope>IDENTIFICATION</scope>
</reference>
<feature type="compositionally biased region" description="Polar residues" evidence="7">
    <location>
        <begin position="591"/>
        <end position="602"/>
    </location>
</feature>
<dbReference type="PRINTS" id="PR00452">
    <property type="entry name" value="SH3DOMAIN"/>
</dbReference>
<dbReference type="FunFam" id="2.30.30.40:FF:000072">
    <property type="entry name" value="Unconventional Myosin IB"/>
    <property type="match status" value="2"/>
</dbReference>
<dbReference type="GeneTree" id="ENSGT00940000155886"/>
<evidence type="ECO:0000259" key="8">
    <source>
        <dbReference type="PROSITE" id="PS50002"/>
    </source>
</evidence>
<dbReference type="InterPro" id="IPR001452">
    <property type="entry name" value="SH3_domain"/>
</dbReference>
<dbReference type="SUPFAM" id="SSF50044">
    <property type="entry name" value="SH3-domain"/>
    <property type="match status" value="2"/>
</dbReference>
<feature type="compositionally biased region" description="Basic and acidic residues" evidence="7">
    <location>
        <begin position="297"/>
        <end position="306"/>
    </location>
</feature>
<feature type="domain" description="SH3" evidence="8">
    <location>
        <begin position="227"/>
        <end position="286"/>
    </location>
</feature>
<feature type="region of interest" description="Disordered" evidence="7">
    <location>
        <begin position="447"/>
        <end position="688"/>
    </location>
</feature>
<dbReference type="PANTHER" id="PTHR14167:SF6">
    <property type="entry name" value="SH3 DOMAIN-CONTAINING KINASE-BINDING PROTEIN 1"/>
    <property type="match status" value="1"/>
</dbReference>
<keyword evidence="6" id="KW-0175">Coiled coil</keyword>
<dbReference type="Pfam" id="PF00018">
    <property type="entry name" value="SH3_1"/>
    <property type="match status" value="1"/>
</dbReference>
<proteinExistence type="predicted"/>
<feature type="region of interest" description="Disordered" evidence="7">
    <location>
        <begin position="157"/>
        <end position="226"/>
    </location>
</feature>
<evidence type="ECO:0000256" key="1">
    <source>
        <dbReference type="ARBA" id="ARBA00022443"/>
    </source>
</evidence>
<feature type="compositionally biased region" description="Low complexity" evidence="7">
    <location>
        <begin position="499"/>
        <end position="525"/>
    </location>
</feature>
<evidence type="ECO:0000313" key="9">
    <source>
        <dbReference type="Ensembl" id="ENSHBUP00000012352.1"/>
    </source>
</evidence>
<evidence type="ECO:0000256" key="3">
    <source>
        <dbReference type="ARBA" id="ARBA00037432"/>
    </source>
</evidence>
<feature type="compositionally biased region" description="Basic and acidic residues" evidence="7">
    <location>
        <begin position="352"/>
        <end position="365"/>
    </location>
</feature>
<dbReference type="Pfam" id="PF14604">
    <property type="entry name" value="SH3_9"/>
    <property type="match status" value="1"/>
</dbReference>
<feature type="compositionally biased region" description="Basic and acidic residues" evidence="7">
    <location>
        <begin position="464"/>
        <end position="498"/>
    </location>
</feature>
<evidence type="ECO:0000313" key="10">
    <source>
        <dbReference type="Proteomes" id="UP000264840"/>
    </source>
</evidence>
<feature type="compositionally biased region" description="Basic and acidic residues" evidence="7">
    <location>
        <begin position="173"/>
        <end position="195"/>
    </location>
</feature>
<feature type="domain" description="SH3" evidence="8">
    <location>
        <begin position="385"/>
        <end position="446"/>
    </location>
</feature>
<protein>
    <recommendedName>
        <fullName evidence="4">Osteoclast-stimulating factor 1</fullName>
    </recommendedName>
</protein>
<dbReference type="GO" id="GO:0016477">
    <property type="term" value="P:cell migration"/>
    <property type="evidence" value="ECO:0007669"/>
    <property type="project" value="TreeGrafter"/>
</dbReference>
<keyword evidence="1 5" id="KW-0728">SH3 domain</keyword>
<feature type="compositionally biased region" description="Low complexity" evidence="7">
    <location>
        <begin position="658"/>
        <end position="678"/>
    </location>
</feature>
<dbReference type="Proteomes" id="UP000264840">
    <property type="component" value="Unplaced"/>
</dbReference>
<feature type="coiled-coil region" evidence="6">
    <location>
        <begin position="690"/>
        <end position="717"/>
    </location>
</feature>
<evidence type="ECO:0000256" key="2">
    <source>
        <dbReference type="ARBA" id="ARBA00023043"/>
    </source>
</evidence>
<organism evidence="9 10">
    <name type="scientific">Haplochromis burtoni</name>
    <name type="common">Burton's mouthbrooder</name>
    <name type="synonym">Chromis burtoni</name>
    <dbReference type="NCBI Taxonomy" id="8153"/>
    <lineage>
        <taxon>Eukaryota</taxon>
        <taxon>Metazoa</taxon>
        <taxon>Chordata</taxon>
        <taxon>Craniata</taxon>
        <taxon>Vertebrata</taxon>
        <taxon>Euteleostomi</taxon>
        <taxon>Actinopterygii</taxon>
        <taxon>Neopterygii</taxon>
        <taxon>Teleostei</taxon>
        <taxon>Neoteleostei</taxon>
        <taxon>Acanthomorphata</taxon>
        <taxon>Ovalentaria</taxon>
        <taxon>Cichlomorphae</taxon>
        <taxon>Cichliformes</taxon>
        <taxon>Cichlidae</taxon>
        <taxon>African cichlids</taxon>
        <taxon>Pseudocrenilabrinae</taxon>
        <taxon>Haplochromini</taxon>
        <taxon>Haplochromis</taxon>
    </lineage>
</organism>
<dbReference type="CDD" id="cd12055">
    <property type="entry name" value="SH3_CIN85_2"/>
    <property type="match status" value="1"/>
</dbReference>
<dbReference type="Gene3D" id="2.30.30.40">
    <property type="entry name" value="SH3 Domains"/>
    <property type="match status" value="2"/>
</dbReference>
<evidence type="ECO:0000256" key="6">
    <source>
        <dbReference type="SAM" id="Coils"/>
    </source>
</evidence>